<dbReference type="EMBL" id="MU155152">
    <property type="protein sequence ID" value="KAF9483566.1"/>
    <property type="molecule type" value="Genomic_DNA"/>
</dbReference>
<keyword evidence="3" id="KW-1185">Reference proteome</keyword>
<comment type="caution">
    <text evidence="2">The sequence shown here is derived from an EMBL/GenBank/DDBJ whole genome shotgun (WGS) entry which is preliminary data.</text>
</comment>
<evidence type="ECO:0000313" key="2">
    <source>
        <dbReference type="EMBL" id="KAF9483566.1"/>
    </source>
</evidence>
<protein>
    <recommendedName>
        <fullName evidence="1">BTB domain-containing protein</fullName>
    </recommendedName>
</protein>
<evidence type="ECO:0000313" key="3">
    <source>
        <dbReference type="Proteomes" id="UP000807469"/>
    </source>
</evidence>
<name>A0A9P5Z9Z5_9AGAR</name>
<dbReference type="SMART" id="SM00225">
    <property type="entry name" value="BTB"/>
    <property type="match status" value="1"/>
</dbReference>
<evidence type="ECO:0000259" key="1">
    <source>
        <dbReference type="SMART" id="SM00225"/>
    </source>
</evidence>
<accession>A0A9P5Z9Z5</accession>
<gene>
    <name evidence="2" type="ORF">BDN70DRAFT_873638</name>
</gene>
<reference evidence="2" key="1">
    <citation type="submission" date="2020-11" db="EMBL/GenBank/DDBJ databases">
        <authorList>
            <consortium name="DOE Joint Genome Institute"/>
            <person name="Ahrendt S."/>
            <person name="Riley R."/>
            <person name="Andreopoulos W."/>
            <person name="Labutti K."/>
            <person name="Pangilinan J."/>
            <person name="Ruiz-Duenas F.J."/>
            <person name="Barrasa J.M."/>
            <person name="Sanchez-Garcia M."/>
            <person name="Camarero S."/>
            <person name="Miyauchi S."/>
            <person name="Serrano A."/>
            <person name="Linde D."/>
            <person name="Babiker R."/>
            <person name="Drula E."/>
            <person name="Ayuso-Fernandez I."/>
            <person name="Pacheco R."/>
            <person name="Padilla G."/>
            <person name="Ferreira P."/>
            <person name="Barriuso J."/>
            <person name="Kellner H."/>
            <person name="Castanera R."/>
            <person name="Alfaro M."/>
            <person name="Ramirez L."/>
            <person name="Pisabarro A.G."/>
            <person name="Kuo A."/>
            <person name="Tritt A."/>
            <person name="Lipzen A."/>
            <person name="He G."/>
            <person name="Yan M."/>
            <person name="Ng V."/>
            <person name="Cullen D."/>
            <person name="Martin F."/>
            <person name="Rosso M.-N."/>
            <person name="Henrissat B."/>
            <person name="Hibbett D."/>
            <person name="Martinez A.T."/>
            <person name="Grigoriev I.V."/>
        </authorList>
    </citation>
    <scope>NUCLEOTIDE SEQUENCE</scope>
    <source>
        <strain evidence="2">CIRM-BRFM 674</strain>
    </source>
</reference>
<sequence>MANLLKRRRTDVGDGSAIDAVESAEGMPEDAIVRDENYYIEGGDCIIRVGNVLFKIHRYLLNRDASAFSNMFSLPQGSQNAQGNTDDDPLVLYDHVDDFRALCWIIYALPTVHLEQTTIKTSDFRNLVGLYLIAQKYHFEAHERFASRLLHKHCLTLTESDLDLLEDKIGIPYIFTCPESRLESLLRISTLADINRSSKTDKSAFLSLPETIQQVWTLRLKENNEPIGFALEVATVLGLRTFTASLCYLQMTRMVSKKLDNSTAYIHPANDLTPGQNLILYKGYWSLRQYWWDSYRDSQISDAFDCEHGCQDVWRESWKEAYLCDSVNFDPIEMLEYLECSLNIRAEHSNAATDLKCAYAELMSRINDLRGALPDHFLGPVPESAPDTPSAQ</sequence>
<dbReference type="InterPro" id="IPR011333">
    <property type="entry name" value="SKP1/BTB/POZ_sf"/>
</dbReference>
<dbReference type="InterPro" id="IPR000210">
    <property type="entry name" value="BTB/POZ_dom"/>
</dbReference>
<proteinExistence type="predicted"/>
<organism evidence="2 3">
    <name type="scientific">Pholiota conissans</name>
    <dbReference type="NCBI Taxonomy" id="109636"/>
    <lineage>
        <taxon>Eukaryota</taxon>
        <taxon>Fungi</taxon>
        <taxon>Dikarya</taxon>
        <taxon>Basidiomycota</taxon>
        <taxon>Agaricomycotina</taxon>
        <taxon>Agaricomycetes</taxon>
        <taxon>Agaricomycetidae</taxon>
        <taxon>Agaricales</taxon>
        <taxon>Agaricineae</taxon>
        <taxon>Strophariaceae</taxon>
        <taxon>Pholiota</taxon>
    </lineage>
</organism>
<dbReference type="Gene3D" id="3.30.710.10">
    <property type="entry name" value="Potassium Channel Kv1.1, Chain A"/>
    <property type="match status" value="1"/>
</dbReference>
<dbReference type="OrthoDB" id="3157337at2759"/>
<feature type="domain" description="BTB" evidence="1">
    <location>
        <begin position="43"/>
        <end position="154"/>
    </location>
</feature>
<dbReference type="Proteomes" id="UP000807469">
    <property type="component" value="Unassembled WGS sequence"/>
</dbReference>
<dbReference type="AlphaFoldDB" id="A0A9P5Z9Z5"/>